<dbReference type="Proteomes" id="UP000285961">
    <property type="component" value="Unassembled WGS sequence"/>
</dbReference>
<protein>
    <submittedName>
        <fullName evidence="4">Response regulator</fullName>
    </submittedName>
</protein>
<reference evidence="4 5" key="1">
    <citation type="journal article" date="2017" name="ISME J.">
        <title>Energy and carbon metabolisms in a deep terrestrial subsurface fluid microbial community.</title>
        <authorList>
            <person name="Momper L."/>
            <person name="Jungbluth S.P."/>
            <person name="Lee M.D."/>
            <person name="Amend J.P."/>
        </authorList>
    </citation>
    <scope>NUCLEOTIDE SEQUENCE [LARGE SCALE GENOMIC DNA]</scope>
    <source>
        <strain evidence="4">SURF_17</strain>
    </source>
</reference>
<gene>
    <name evidence="4" type="ORF">C4532_19640</name>
</gene>
<comment type="caution">
    <text evidence="4">The sequence shown here is derived from an EMBL/GenBank/DDBJ whole genome shotgun (WGS) entry which is preliminary data.</text>
</comment>
<feature type="modified residue" description="4-aspartylphosphate" evidence="2">
    <location>
        <position position="55"/>
    </location>
</feature>
<proteinExistence type="predicted"/>
<dbReference type="InterPro" id="IPR001789">
    <property type="entry name" value="Sig_transdc_resp-reg_receiver"/>
</dbReference>
<dbReference type="Pfam" id="PF00072">
    <property type="entry name" value="Response_reg"/>
    <property type="match status" value="1"/>
</dbReference>
<dbReference type="Gene3D" id="3.40.50.2300">
    <property type="match status" value="1"/>
</dbReference>
<evidence type="ECO:0000259" key="3">
    <source>
        <dbReference type="PROSITE" id="PS50110"/>
    </source>
</evidence>
<feature type="domain" description="Response regulatory" evidence="3">
    <location>
        <begin position="6"/>
        <end position="122"/>
    </location>
</feature>
<evidence type="ECO:0000313" key="4">
    <source>
        <dbReference type="EMBL" id="RJP64309.1"/>
    </source>
</evidence>
<dbReference type="PANTHER" id="PTHR45339:SF3">
    <property type="entry name" value="HISTIDINE KINASE"/>
    <property type="match status" value="1"/>
</dbReference>
<dbReference type="SUPFAM" id="SSF52172">
    <property type="entry name" value="CheY-like"/>
    <property type="match status" value="1"/>
</dbReference>
<evidence type="ECO:0000256" key="1">
    <source>
        <dbReference type="ARBA" id="ARBA00022553"/>
    </source>
</evidence>
<dbReference type="GO" id="GO:0000160">
    <property type="term" value="P:phosphorelay signal transduction system"/>
    <property type="evidence" value="ECO:0007669"/>
    <property type="project" value="InterPro"/>
</dbReference>
<dbReference type="EMBL" id="QZKI01000142">
    <property type="protein sequence ID" value="RJP64309.1"/>
    <property type="molecule type" value="Genomic_DNA"/>
</dbReference>
<dbReference type="InterPro" id="IPR011006">
    <property type="entry name" value="CheY-like_superfamily"/>
</dbReference>
<evidence type="ECO:0000256" key="2">
    <source>
        <dbReference type="PROSITE-ProRule" id="PRU00169"/>
    </source>
</evidence>
<evidence type="ECO:0000313" key="5">
    <source>
        <dbReference type="Proteomes" id="UP000285961"/>
    </source>
</evidence>
<accession>A0A419END8</accession>
<dbReference type="SMART" id="SM00448">
    <property type="entry name" value="REC"/>
    <property type="match status" value="1"/>
</dbReference>
<dbReference type="CDD" id="cd17548">
    <property type="entry name" value="REC_DivK-like"/>
    <property type="match status" value="1"/>
</dbReference>
<organism evidence="4 5">
    <name type="scientific">Candidatus Abyssobacteria bacterium SURF_17</name>
    <dbReference type="NCBI Taxonomy" id="2093361"/>
    <lineage>
        <taxon>Bacteria</taxon>
        <taxon>Pseudomonadati</taxon>
        <taxon>Candidatus Hydrogenedentota</taxon>
        <taxon>Candidatus Abyssobacteria</taxon>
    </lineage>
</organism>
<dbReference type="AlphaFoldDB" id="A0A419END8"/>
<dbReference type="PANTHER" id="PTHR45339">
    <property type="entry name" value="HYBRID SIGNAL TRANSDUCTION HISTIDINE KINASE J"/>
    <property type="match status" value="1"/>
</dbReference>
<sequence>MTEPARVLVVEDNVMNLELAVDLLKLKGYDVLTAKTGPEALEISDRERLDLILMDVQLPGMDGLAVTKKLKENPKTRNIPVVALTAHAMKGDEERILRHGCSGYISKPINTREFPKAVERFIEQTRKG</sequence>
<name>A0A419END8_9BACT</name>
<dbReference type="PROSITE" id="PS50110">
    <property type="entry name" value="RESPONSE_REGULATORY"/>
    <property type="match status" value="1"/>
</dbReference>
<keyword evidence="1 2" id="KW-0597">Phosphoprotein</keyword>